<evidence type="ECO:0000313" key="5">
    <source>
        <dbReference type="EMBL" id="ERJ20373.1"/>
    </source>
</evidence>
<feature type="region of interest" description="Disordered" evidence="2">
    <location>
        <begin position="250"/>
        <end position="294"/>
    </location>
</feature>
<dbReference type="EC" id="1.15.1.1" evidence="5"/>
<gene>
    <name evidence="5" type="primary">sodC</name>
    <name evidence="5" type="ORF">SSPSH_000483</name>
</gene>
<evidence type="ECO:0000256" key="2">
    <source>
        <dbReference type="SAM" id="MobiDB-lite"/>
    </source>
</evidence>
<dbReference type="PANTHER" id="PTHR10003">
    <property type="entry name" value="SUPEROXIDE DISMUTASE CU-ZN -RELATED"/>
    <property type="match status" value="1"/>
</dbReference>
<feature type="compositionally biased region" description="Acidic residues" evidence="2">
    <location>
        <begin position="190"/>
        <end position="200"/>
    </location>
</feature>
<keyword evidence="6" id="KW-1185">Reference proteome</keyword>
<name>F7QAQ3_9GAMM</name>
<reference evidence="5 6" key="2">
    <citation type="journal article" date="2013" name="PLoS ONE">
        <title>INDIGO - INtegrated Data Warehouse of MIcrobial GenOmes with Examples from the Red Sea Extremophiles.</title>
        <authorList>
            <person name="Alam I."/>
            <person name="Antunes A."/>
            <person name="Kamau A.A."/>
            <person name="Ba Alawi W."/>
            <person name="Kalkatawi M."/>
            <person name="Stingl U."/>
            <person name="Bajic V.B."/>
        </authorList>
    </citation>
    <scope>NUCLEOTIDE SEQUENCE [LARGE SCALE GENOMIC DNA]</scope>
    <source>
        <strain evidence="5 6">E1L3A</strain>
    </source>
</reference>
<dbReference type="GO" id="GO:0004784">
    <property type="term" value="F:superoxide dismutase activity"/>
    <property type="evidence" value="ECO:0007669"/>
    <property type="project" value="UniProtKB-EC"/>
</dbReference>
<keyword evidence="3" id="KW-0732">Signal</keyword>
<comment type="caution">
    <text evidence="5">The sequence shown here is derived from an EMBL/GenBank/DDBJ whole genome shotgun (WGS) entry which is preliminary data.</text>
</comment>
<dbReference type="RefSeq" id="WP_006914225.1">
    <property type="nucleotide sequence ID" value="NZ_AFNV02000003.1"/>
</dbReference>
<feature type="compositionally biased region" description="Low complexity" evidence="2">
    <location>
        <begin position="27"/>
        <end position="46"/>
    </location>
</feature>
<dbReference type="STRING" id="1033802.SSPSH_000483"/>
<feature type="compositionally biased region" description="Low complexity" evidence="2">
    <location>
        <begin position="253"/>
        <end position="287"/>
    </location>
</feature>
<evidence type="ECO:0000256" key="3">
    <source>
        <dbReference type="SAM" id="SignalP"/>
    </source>
</evidence>
<dbReference type="InterPro" id="IPR036423">
    <property type="entry name" value="SOD-like_Cu/Zn_dom_sf"/>
</dbReference>
<dbReference type="OrthoDB" id="5431326at2"/>
<dbReference type="GO" id="GO:0005507">
    <property type="term" value="F:copper ion binding"/>
    <property type="evidence" value="ECO:0007669"/>
    <property type="project" value="InterPro"/>
</dbReference>
<feature type="signal peptide" evidence="3">
    <location>
        <begin position="1"/>
        <end position="22"/>
    </location>
</feature>
<evidence type="ECO:0000259" key="4">
    <source>
        <dbReference type="Pfam" id="PF00080"/>
    </source>
</evidence>
<dbReference type="InterPro" id="IPR024134">
    <property type="entry name" value="SOD_Cu/Zn_/chaperone"/>
</dbReference>
<accession>F7QAQ3</accession>
<dbReference type="AlphaFoldDB" id="F7QAQ3"/>
<keyword evidence="5" id="KW-0560">Oxidoreductase</keyword>
<feature type="chain" id="PRO_5003360935" evidence="3">
    <location>
        <begin position="23"/>
        <end position="294"/>
    </location>
</feature>
<dbReference type="PRINTS" id="PR00068">
    <property type="entry name" value="CUZNDISMTASE"/>
</dbReference>
<sequence length="294" mass="29199">MMKSVVSVSAAMLLAMSLTACGNNDDQNEANADTADTTANAETNTASENSGDMAADSGTQMESDSQADGESQMGDDAMMNGDSQANNDSGMASGDSAPASEDMPQAAVAVLHGTEGNDGISATIRFTPQDGGVAYTTEAEGLAPGKHGYHIHLYGDCSAGDGKSAGTHFNLEGSSKNPPADIDRITGDLGDLDVGEDGSASDEGTLDGASLTGAKALIGRGVIIHEKANDPNQPPIGAAGSRQACGVIGIAEADGGMSSNADASGSNDSSMSDAEPSADANTSSNSSDDSDSSM</sequence>
<dbReference type="EMBL" id="AFNV02000003">
    <property type="protein sequence ID" value="ERJ20373.1"/>
    <property type="molecule type" value="Genomic_DNA"/>
</dbReference>
<dbReference type="InterPro" id="IPR001424">
    <property type="entry name" value="SOD_Cu_Zn_dom"/>
</dbReference>
<proteinExistence type="inferred from homology"/>
<evidence type="ECO:0000313" key="6">
    <source>
        <dbReference type="Proteomes" id="UP000006242"/>
    </source>
</evidence>
<reference evidence="5 6" key="1">
    <citation type="journal article" date="2011" name="J. Bacteriol.">
        <title>Genome sequence of Salinisphaera shabanensis, a gammaproteobacterium from the harsh, variable environment of the brine-seawater interface of the Shaban Deep in the Red Sea.</title>
        <authorList>
            <person name="Antunes A."/>
            <person name="Alam I."/>
            <person name="Bajic V.B."/>
            <person name="Stingl U."/>
        </authorList>
    </citation>
    <scope>NUCLEOTIDE SEQUENCE [LARGE SCALE GENOMIC DNA]</scope>
    <source>
        <strain evidence="5 6">E1L3A</strain>
    </source>
</reference>
<dbReference type="eggNOG" id="COG2032">
    <property type="taxonomic scope" value="Bacteria"/>
</dbReference>
<feature type="domain" description="Superoxide dismutase copper/zinc binding" evidence="4">
    <location>
        <begin position="121"/>
        <end position="248"/>
    </location>
</feature>
<protein>
    <submittedName>
        <fullName evidence="5">Superoxide dismutase Cu-Zn protein</fullName>
        <ecNumber evidence="5">1.15.1.1</ecNumber>
    </submittedName>
</protein>
<feature type="region of interest" description="Disordered" evidence="2">
    <location>
        <begin position="168"/>
        <end position="208"/>
    </location>
</feature>
<comment type="similarity">
    <text evidence="1">Belongs to the Cu-Zn superoxide dismutase family.</text>
</comment>
<dbReference type="Proteomes" id="UP000006242">
    <property type="component" value="Unassembled WGS sequence"/>
</dbReference>
<dbReference type="PROSITE" id="PS51257">
    <property type="entry name" value="PROKAR_LIPOPROTEIN"/>
    <property type="match status" value="1"/>
</dbReference>
<dbReference type="Pfam" id="PF00080">
    <property type="entry name" value="Sod_Cu"/>
    <property type="match status" value="1"/>
</dbReference>
<dbReference type="SUPFAM" id="SSF49329">
    <property type="entry name" value="Cu,Zn superoxide dismutase-like"/>
    <property type="match status" value="1"/>
</dbReference>
<evidence type="ECO:0000256" key="1">
    <source>
        <dbReference type="ARBA" id="ARBA00010457"/>
    </source>
</evidence>
<feature type="compositionally biased region" description="Polar residues" evidence="2">
    <location>
        <begin position="57"/>
        <end position="69"/>
    </location>
</feature>
<dbReference type="Gene3D" id="2.60.40.200">
    <property type="entry name" value="Superoxide dismutase, copper/zinc binding domain"/>
    <property type="match status" value="1"/>
</dbReference>
<feature type="region of interest" description="Disordered" evidence="2">
    <location>
        <begin position="27"/>
        <end position="103"/>
    </location>
</feature>
<organism evidence="5 6">
    <name type="scientific">Salinisphaera shabanensis E1L3A</name>
    <dbReference type="NCBI Taxonomy" id="1033802"/>
    <lineage>
        <taxon>Bacteria</taxon>
        <taxon>Pseudomonadati</taxon>
        <taxon>Pseudomonadota</taxon>
        <taxon>Gammaproteobacteria</taxon>
        <taxon>Salinisphaerales</taxon>
        <taxon>Salinisphaeraceae</taxon>
        <taxon>Salinisphaera</taxon>
    </lineage>
</organism>
<feature type="compositionally biased region" description="Polar residues" evidence="2">
    <location>
        <begin position="81"/>
        <end position="90"/>
    </location>
</feature>